<protein>
    <submittedName>
        <fullName evidence="2">(apollo) hypothetical protein</fullName>
    </submittedName>
</protein>
<evidence type="ECO:0000313" key="2">
    <source>
        <dbReference type="EMBL" id="CAG4980375.1"/>
    </source>
</evidence>
<feature type="compositionally biased region" description="Basic and acidic residues" evidence="1">
    <location>
        <begin position="144"/>
        <end position="157"/>
    </location>
</feature>
<dbReference type="EMBL" id="CAJQZP010000704">
    <property type="protein sequence ID" value="CAG4980375.1"/>
    <property type="molecule type" value="Genomic_DNA"/>
</dbReference>
<feature type="region of interest" description="Disordered" evidence="1">
    <location>
        <begin position="135"/>
        <end position="157"/>
    </location>
</feature>
<sequence>MWSRFKKLMAVINENGAEKENINKENVQPDKDELGNDARISQRILVKSSSIFSGSNSSSSSFMAVTMNSPKQQLVIIRRRSRKTEEMDANFHQTHFTYKVRVIENDETKEEPVCYKAFLSIFGITKGKLEHLQKSLKMSGTAPSDKRGKSGSNKRLDNNIKDLICNHIKSFKRRQSHYSLNDTKKEYLPEDLNIKKIYKLYLDAYESQNHVSYKTYRTIFNTEFNLSFGYPRTDTCSACDEFKIKAKALRAEGNIVKLNRLTILNNLHKKKAQTFYDRKKNARIKSKTDVEFQAIAMDYQKNVSLPNITTSDVYYKRQLSMYSFNIHALGDASSYFYTYPETCGRKGSDEVVSFLFQYLPNHLNSRVKHLEIFCDSAGGQNKNYTVIRFIHFVVHKMKLLDSIKITYPIRGHSYLECDKNMGLINLKAHIEVPYQWYDLLRSQRELKCVREHPRVILHRSNYNGLWEKSPIVPKKEPRSNDTSNEFELPDFAYINFLPISAEKYKDLMDLKRFLF</sequence>
<evidence type="ECO:0000313" key="3">
    <source>
        <dbReference type="Proteomes" id="UP000691718"/>
    </source>
</evidence>
<keyword evidence="3" id="KW-1185">Reference proteome</keyword>
<evidence type="ECO:0000256" key="1">
    <source>
        <dbReference type="SAM" id="MobiDB-lite"/>
    </source>
</evidence>
<name>A0A8S3WWL2_PARAO</name>
<comment type="caution">
    <text evidence="2">The sequence shown here is derived from an EMBL/GenBank/DDBJ whole genome shotgun (WGS) entry which is preliminary data.</text>
</comment>
<reference evidence="2" key="1">
    <citation type="submission" date="2021-04" db="EMBL/GenBank/DDBJ databases">
        <authorList>
            <person name="Tunstrom K."/>
        </authorList>
    </citation>
    <scope>NUCLEOTIDE SEQUENCE</scope>
</reference>
<organism evidence="2 3">
    <name type="scientific">Parnassius apollo</name>
    <name type="common">Apollo butterfly</name>
    <name type="synonym">Papilio apollo</name>
    <dbReference type="NCBI Taxonomy" id="110799"/>
    <lineage>
        <taxon>Eukaryota</taxon>
        <taxon>Metazoa</taxon>
        <taxon>Ecdysozoa</taxon>
        <taxon>Arthropoda</taxon>
        <taxon>Hexapoda</taxon>
        <taxon>Insecta</taxon>
        <taxon>Pterygota</taxon>
        <taxon>Neoptera</taxon>
        <taxon>Endopterygota</taxon>
        <taxon>Lepidoptera</taxon>
        <taxon>Glossata</taxon>
        <taxon>Ditrysia</taxon>
        <taxon>Papilionoidea</taxon>
        <taxon>Papilionidae</taxon>
        <taxon>Parnassiinae</taxon>
        <taxon>Parnassini</taxon>
        <taxon>Parnassius</taxon>
        <taxon>Parnassius</taxon>
    </lineage>
</organism>
<gene>
    <name evidence="2" type="ORF">PAPOLLO_LOCUS10033</name>
</gene>
<dbReference type="Proteomes" id="UP000691718">
    <property type="component" value="Unassembled WGS sequence"/>
</dbReference>
<dbReference type="OrthoDB" id="6284373at2759"/>
<dbReference type="AlphaFoldDB" id="A0A8S3WWL2"/>
<dbReference type="PANTHER" id="PTHR10773">
    <property type="entry name" value="DNA-DIRECTED RNA POLYMERASES I, II, AND III SUBUNIT RPABC2"/>
    <property type="match status" value="1"/>
</dbReference>
<dbReference type="PANTHER" id="PTHR10773:SF19">
    <property type="match status" value="1"/>
</dbReference>
<accession>A0A8S3WWL2</accession>
<proteinExistence type="predicted"/>